<keyword evidence="4" id="KW-1185">Reference proteome</keyword>
<reference evidence="3 4" key="1">
    <citation type="submission" date="2019-08" db="EMBL/GenBank/DDBJ databases">
        <title>Arthrobacter sp. nov., isolated from plateau pika and Tibetan wild ass.</title>
        <authorList>
            <person name="Ge Y."/>
        </authorList>
    </citation>
    <scope>NUCLEOTIDE SEQUENCE [LARGE SCALE GENOMIC DNA]</scope>
    <source>
        <strain evidence="3 4">785</strain>
    </source>
</reference>
<feature type="region of interest" description="Disordered" evidence="1">
    <location>
        <begin position="1"/>
        <end position="20"/>
    </location>
</feature>
<accession>A0A5N6MGL0</accession>
<sequence>MAESACDQRASSALPPGGATTVQREPLTDAIVRAAYAPSLITSIANSFMYGGSRVYFQKFGVRINEWRVMNTLAARPGAVATEIATALGLDKGVISRTVSSLEKNKLIIIEREVGAKRLYLTNVGVSIQRQIVPLSRRRLQELLKGFSDAETAEFMGYLGRATDNLQNLREFDQELIHEVGQARETA</sequence>
<dbReference type="InterPro" id="IPR000835">
    <property type="entry name" value="HTH_MarR-typ"/>
</dbReference>
<dbReference type="Proteomes" id="UP000326852">
    <property type="component" value="Unassembled WGS sequence"/>
</dbReference>
<proteinExistence type="predicted"/>
<dbReference type="PANTHER" id="PTHR33164">
    <property type="entry name" value="TRANSCRIPTIONAL REGULATOR, MARR FAMILY"/>
    <property type="match status" value="1"/>
</dbReference>
<dbReference type="GO" id="GO:0006950">
    <property type="term" value="P:response to stress"/>
    <property type="evidence" value="ECO:0007669"/>
    <property type="project" value="TreeGrafter"/>
</dbReference>
<name>A0A5N6MGL0_9MICC</name>
<dbReference type="SUPFAM" id="SSF46785">
    <property type="entry name" value="Winged helix' DNA-binding domain"/>
    <property type="match status" value="1"/>
</dbReference>
<dbReference type="InterPro" id="IPR039422">
    <property type="entry name" value="MarR/SlyA-like"/>
</dbReference>
<dbReference type="GO" id="GO:0003700">
    <property type="term" value="F:DNA-binding transcription factor activity"/>
    <property type="evidence" value="ECO:0007669"/>
    <property type="project" value="InterPro"/>
</dbReference>
<evidence type="ECO:0000313" key="4">
    <source>
        <dbReference type="Proteomes" id="UP000326852"/>
    </source>
</evidence>
<dbReference type="RefSeq" id="WP_152273139.1">
    <property type="nucleotide sequence ID" value="NZ_VTFX01000006.1"/>
</dbReference>
<organism evidence="3 4">
    <name type="scientific">Arthrobacter yangruifuii</name>
    <dbReference type="NCBI Taxonomy" id="2606616"/>
    <lineage>
        <taxon>Bacteria</taxon>
        <taxon>Bacillati</taxon>
        <taxon>Actinomycetota</taxon>
        <taxon>Actinomycetes</taxon>
        <taxon>Micrococcales</taxon>
        <taxon>Micrococcaceae</taxon>
        <taxon>Arthrobacter</taxon>
    </lineage>
</organism>
<dbReference type="SMART" id="SM00347">
    <property type="entry name" value="HTH_MARR"/>
    <property type="match status" value="1"/>
</dbReference>
<evidence type="ECO:0000256" key="1">
    <source>
        <dbReference type="SAM" id="MobiDB-lite"/>
    </source>
</evidence>
<feature type="domain" description="HTH marR-type" evidence="2">
    <location>
        <begin position="24"/>
        <end position="164"/>
    </location>
</feature>
<dbReference type="Gene3D" id="1.10.10.10">
    <property type="entry name" value="Winged helix-like DNA-binding domain superfamily/Winged helix DNA-binding domain"/>
    <property type="match status" value="1"/>
</dbReference>
<dbReference type="EMBL" id="VTFX01000006">
    <property type="protein sequence ID" value="KAD3455941.1"/>
    <property type="molecule type" value="Genomic_DNA"/>
</dbReference>
<evidence type="ECO:0000313" key="3">
    <source>
        <dbReference type="EMBL" id="KAD3455941.1"/>
    </source>
</evidence>
<evidence type="ECO:0000259" key="2">
    <source>
        <dbReference type="PROSITE" id="PS50995"/>
    </source>
</evidence>
<dbReference type="InterPro" id="IPR036390">
    <property type="entry name" value="WH_DNA-bd_sf"/>
</dbReference>
<dbReference type="AlphaFoldDB" id="A0A5N6MGL0"/>
<dbReference type="Pfam" id="PF12802">
    <property type="entry name" value="MarR_2"/>
    <property type="match status" value="1"/>
</dbReference>
<gene>
    <name evidence="3" type="ORF">GD627_14595</name>
</gene>
<dbReference type="InterPro" id="IPR036388">
    <property type="entry name" value="WH-like_DNA-bd_sf"/>
</dbReference>
<comment type="caution">
    <text evidence="3">The sequence shown here is derived from an EMBL/GenBank/DDBJ whole genome shotgun (WGS) entry which is preliminary data.</text>
</comment>
<dbReference type="PANTHER" id="PTHR33164:SF43">
    <property type="entry name" value="HTH-TYPE TRANSCRIPTIONAL REPRESSOR YETL"/>
    <property type="match status" value="1"/>
</dbReference>
<dbReference type="PROSITE" id="PS50995">
    <property type="entry name" value="HTH_MARR_2"/>
    <property type="match status" value="1"/>
</dbReference>
<protein>
    <submittedName>
        <fullName evidence="3">MarR family transcriptional regulator</fullName>
    </submittedName>
</protein>